<evidence type="ECO:0000256" key="6">
    <source>
        <dbReference type="ARBA" id="ARBA00023004"/>
    </source>
</evidence>
<dbReference type="AlphaFoldDB" id="A0A197K5Z8"/>
<dbReference type="PROSITE" id="PS00593">
    <property type="entry name" value="HEME_OXYGENASE"/>
    <property type="match status" value="1"/>
</dbReference>
<dbReference type="InterPro" id="IPR016053">
    <property type="entry name" value="Haem_Oase-like"/>
</dbReference>
<feature type="binding site" evidence="8">
    <location>
        <position position="174"/>
    </location>
    <ligand>
        <name>heme b</name>
        <dbReference type="ChEBI" id="CHEBI:60344"/>
    </ligand>
</feature>
<name>A0A197K5Z8_9FUNG</name>
<dbReference type="InterPro" id="IPR002051">
    <property type="entry name" value="Haem_Oase"/>
</dbReference>
<dbReference type="SUPFAM" id="SSF48613">
    <property type="entry name" value="Heme oxygenase-like"/>
    <property type="match status" value="1"/>
</dbReference>
<evidence type="ECO:0000256" key="1">
    <source>
        <dbReference type="ARBA" id="ARBA00006134"/>
    </source>
</evidence>
<dbReference type="PRINTS" id="PR00088">
    <property type="entry name" value="HAEMOXYGNASE"/>
</dbReference>
<dbReference type="EC" id="1.14.14.18" evidence="2"/>
<dbReference type="InterPro" id="IPR016084">
    <property type="entry name" value="Haem_Oase-like_multi-hlx"/>
</dbReference>
<dbReference type="PANTHER" id="PTHR10720:SF0">
    <property type="entry name" value="HEME OXYGENASE"/>
    <property type="match status" value="1"/>
</dbReference>
<dbReference type="GO" id="GO:0020037">
    <property type="term" value="F:heme binding"/>
    <property type="evidence" value="ECO:0007669"/>
    <property type="project" value="TreeGrafter"/>
</dbReference>
<feature type="binding site" description="axial binding residue" evidence="9">
    <location>
        <position position="16"/>
    </location>
    <ligand>
        <name>heme b</name>
        <dbReference type="ChEBI" id="CHEBI:60344"/>
    </ligand>
    <ligandPart>
        <name>Fe</name>
        <dbReference type="ChEBI" id="CHEBI:18248"/>
    </ligandPart>
</feature>
<comment type="similarity">
    <text evidence="1">Belongs to the heme oxygenase family.</text>
</comment>
<dbReference type="STRING" id="1314771.A0A197K5Z8"/>
<dbReference type="GO" id="GO:0046872">
    <property type="term" value="F:metal ion binding"/>
    <property type="evidence" value="ECO:0007669"/>
    <property type="project" value="UniProtKB-KW"/>
</dbReference>
<evidence type="ECO:0000256" key="2">
    <source>
        <dbReference type="ARBA" id="ARBA00012360"/>
    </source>
</evidence>
<dbReference type="Proteomes" id="UP000078512">
    <property type="component" value="Unassembled WGS sequence"/>
</dbReference>
<evidence type="ECO:0000256" key="3">
    <source>
        <dbReference type="ARBA" id="ARBA00022617"/>
    </source>
</evidence>
<dbReference type="GO" id="GO:0006979">
    <property type="term" value="P:response to oxidative stress"/>
    <property type="evidence" value="ECO:0007669"/>
    <property type="project" value="TreeGrafter"/>
</dbReference>
<sequence length="271" mass="30426">MALLAVDLKEGTKTVHAEAERSKFVKYFFRGEITPATYGRFLVSLYHIYNALEEALEKNKDNENVQLVYFPTELNRKAALEEDLEFFNGPEWRDMLLTLSPAQKAYTDAIRRCSESQPELLIAHTYVRYLGDLSGGQILAKKLQKYNDLPEGKGVAFYHFDRIENKNEFKEMFRIRLNQVEVDEATHMAIVEESCQAFIRNIDIFQEFDHELEGLPLTKKEQEALDAAQAAETAAAHEAAKAGASTSILSSLAPSNLLSSLASVVGLKTGA</sequence>
<dbReference type="PANTHER" id="PTHR10720">
    <property type="entry name" value="HEME OXYGENASE"/>
    <property type="match status" value="1"/>
</dbReference>
<evidence type="ECO:0000313" key="10">
    <source>
        <dbReference type="EMBL" id="OAQ32910.1"/>
    </source>
</evidence>
<keyword evidence="3 8" id="KW-0349">Heme</keyword>
<accession>A0A197K5Z8</accession>
<protein>
    <recommendedName>
        <fullName evidence="2">heme oxygenase (biliverdin-producing)</fullName>
        <ecNumber evidence="2">1.14.14.18</ecNumber>
    </recommendedName>
</protein>
<dbReference type="InterPro" id="IPR018207">
    <property type="entry name" value="Haem_oxygenase_CS"/>
</dbReference>
<proteinExistence type="inferred from homology"/>
<keyword evidence="6 9" id="KW-0408">Iron</keyword>
<dbReference type="Pfam" id="PF01126">
    <property type="entry name" value="Heme_oxygenase"/>
    <property type="match status" value="1"/>
</dbReference>
<evidence type="ECO:0000256" key="8">
    <source>
        <dbReference type="PIRSR" id="PIRSR000343-1"/>
    </source>
</evidence>
<dbReference type="GO" id="GO:0042167">
    <property type="term" value="P:heme catabolic process"/>
    <property type="evidence" value="ECO:0007669"/>
    <property type="project" value="TreeGrafter"/>
</dbReference>
<dbReference type="OrthoDB" id="652091at2759"/>
<evidence type="ECO:0000256" key="9">
    <source>
        <dbReference type="PIRSR" id="PIRSR000343-2"/>
    </source>
</evidence>
<gene>
    <name evidence="10" type="ORF">K457DRAFT_153337</name>
</gene>
<feature type="binding site" evidence="8">
    <location>
        <position position="9"/>
    </location>
    <ligand>
        <name>heme b</name>
        <dbReference type="ChEBI" id="CHEBI:60344"/>
    </ligand>
</feature>
<dbReference type="PIRSF" id="PIRSF000343">
    <property type="entry name" value="Haem_Oase"/>
    <property type="match status" value="1"/>
</dbReference>
<organism evidence="10 11">
    <name type="scientific">Linnemannia elongata AG-77</name>
    <dbReference type="NCBI Taxonomy" id="1314771"/>
    <lineage>
        <taxon>Eukaryota</taxon>
        <taxon>Fungi</taxon>
        <taxon>Fungi incertae sedis</taxon>
        <taxon>Mucoromycota</taxon>
        <taxon>Mortierellomycotina</taxon>
        <taxon>Mortierellomycetes</taxon>
        <taxon>Mortierellales</taxon>
        <taxon>Mortierellaceae</taxon>
        <taxon>Linnemannia</taxon>
    </lineage>
</organism>
<evidence type="ECO:0000313" key="11">
    <source>
        <dbReference type="Proteomes" id="UP000078512"/>
    </source>
</evidence>
<dbReference type="GO" id="GO:0004392">
    <property type="term" value="F:heme oxygenase (decyclizing) activity"/>
    <property type="evidence" value="ECO:0007669"/>
    <property type="project" value="UniProtKB-EC"/>
</dbReference>
<feature type="binding site" evidence="8">
    <location>
        <position position="126"/>
    </location>
    <ligand>
        <name>heme b</name>
        <dbReference type="ChEBI" id="CHEBI:60344"/>
    </ligand>
</feature>
<comment type="catalytic activity">
    <reaction evidence="7">
        <text>heme b + 3 reduced [NADPH--hemoprotein reductase] + 3 O2 = biliverdin IXalpha + CO + Fe(2+) + 3 oxidized [NADPH--hemoprotein reductase] + 3 H2O + H(+)</text>
        <dbReference type="Rhea" id="RHEA:21764"/>
        <dbReference type="Rhea" id="RHEA-COMP:11964"/>
        <dbReference type="Rhea" id="RHEA-COMP:11965"/>
        <dbReference type="ChEBI" id="CHEBI:15377"/>
        <dbReference type="ChEBI" id="CHEBI:15378"/>
        <dbReference type="ChEBI" id="CHEBI:15379"/>
        <dbReference type="ChEBI" id="CHEBI:17245"/>
        <dbReference type="ChEBI" id="CHEBI:29033"/>
        <dbReference type="ChEBI" id="CHEBI:57618"/>
        <dbReference type="ChEBI" id="CHEBI:57991"/>
        <dbReference type="ChEBI" id="CHEBI:58210"/>
        <dbReference type="ChEBI" id="CHEBI:60344"/>
        <dbReference type="EC" id="1.14.14.18"/>
    </reaction>
</comment>
<evidence type="ECO:0000256" key="5">
    <source>
        <dbReference type="ARBA" id="ARBA00023002"/>
    </source>
</evidence>
<dbReference type="GO" id="GO:0006788">
    <property type="term" value="P:heme oxidation"/>
    <property type="evidence" value="ECO:0007669"/>
    <property type="project" value="InterPro"/>
</dbReference>
<keyword evidence="4 9" id="KW-0479">Metal-binding</keyword>
<dbReference type="EMBL" id="KV442023">
    <property type="protein sequence ID" value="OAQ32910.1"/>
    <property type="molecule type" value="Genomic_DNA"/>
</dbReference>
<evidence type="ECO:0000256" key="4">
    <source>
        <dbReference type="ARBA" id="ARBA00022723"/>
    </source>
</evidence>
<evidence type="ECO:0000256" key="7">
    <source>
        <dbReference type="ARBA" id="ARBA00048328"/>
    </source>
</evidence>
<reference evidence="10 11" key="1">
    <citation type="submission" date="2016-05" db="EMBL/GenBank/DDBJ databases">
        <title>Genome sequencing reveals origins of a unique bacterial endosymbiosis in the earliest lineages of terrestrial Fungi.</title>
        <authorList>
            <consortium name="DOE Joint Genome Institute"/>
            <person name="Uehling J."/>
            <person name="Gryganskyi A."/>
            <person name="Hameed K."/>
            <person name="Tschaplinski T."/>
            <person name="Misztal P."/>
            <person name="Wu S."/>
            <person name="Desiro A."/>
            <person name="Vande Pol N."/>
            <person name="Du Z.-Y."/>
            <person name="Zienkiewicz A."/>
            <person name="Zienkiewicz K."/>
            <person name="Morin E."/>
            <person name="Tisserant E."/>
            <person name="Splivallo R."/>
            <person name="Hainaut M."/>
            <person name="Henrissat B."/>
            <person name="Ohm R."/>
            <person name="Kuo A."/>
            <person name="Yan J."/>
            <person name="Lipzen A."/>
            <person name="Nolan M."/>
            <person name="Labutti K."/>
            <person name="Barry K."/>
            <person name="Goldstein A."/>
            <person name="Labbe J."/>
            <person name="Schadt C."/>
            <person name="Tuskan G."/>
            <person name="Grigoriev I."/>
            <person name="Martin F."/>
            <person name="Vilgalys R."/>
            <person name="Bonito G."/>
        </authorList>
    </citation>
    <scope>NUCLEOTIDE SEQUENCE [LARGE SCALE GENOMIC DNA]</scope>
    <source>
        <strain evidence="10 11">AG-77</strain>
    </source>
</reference>
<keyword evidence="11" id="KW-1185">Reference proteome</keyword>
<keyword evidence="5" id="KW-0560">Oxidoreductase</keyword>
<dbReference type="CDD" id="cd19165">
    <property type="entry name" value="HemeO"/>
    <property type="match status" value="1"/>
</dbReference>
<dbReference type="Gene3D" id="1.20.910.10">
    <property type="entry name" value="Heme oxygenase-like"/>
    <property type="match status" value="1"/>
</dbReference>